<feature type="compositionally biased region" description="Low complexity" evidence="14">
    <location>
        <begin position="63"/>
        <end position="73"/>
    </location>
</feature>
<feature type="region of interest" description="Disordered" evidence="14">
    <location>
        <begin position="1941"/>
        <end position="1967"/>
    </location>
</feature>
<feature type="domain" description="C2H2-type" evidence="16">
    <location>
        <begin position="2355"/>
        <end position="2382"/>
    </location>
</feature>
<comment type="caution">
    <text evidence="17">The sequence shown here is derived from an EMBL/GenBank/DDBJ whole genome shotgun (WGS) entry which is preliminary data.</text>
</comment>
<evidence type="ECO:0000256" key="3">
    <source>
        <dbReference type="ARBA" id="ARBA00022737"/>
    </source>
</evidence>
<feature type="compositionally biased region" description="Low complexity" evidence="14">
    <location>
        <begin position="2402"/>
        <end position="2420"/>
    </location>
</feature>
<evidence type="ECO:0000256" key="1">
    <source>
        <dbReference type="ARBA" id="ARBA00004123"/>
    </source>
</evidence>
<feature type="domain" description="C2H2-type" evidence="16">
    <location>
        <begin position="711"/>
        <end position="740"/>
    </location>
</feature>
<dbReference type="FunFam" id="1.10.10.60:FF:000064">
    <property type="entry name" value="Zinc finger homeobox protein 4"/>
    <property type="match status" value="1"/>
</dbReference>
<feature type="compositionally biased region" description="Polar residues" evidence="14">
    <location>
        <begin position="193"/>
        <end position="243"/>
    </location>
</feature>
<evidence type="ECO:0000256" key="13">
    <source>
        <dbReference type="RuleBase" id="RU000682"/>
    </source>
</evidence>
<evidence type="ECO:0008006" key="19">
    <source>
        <dbReference type="Google" id="ProtNLM"/>
    </source>
</evidence>
<dbReference type="SUPFAM" id="SSF46689">
    <property type="entry name" value="Homeodomain-like"/>
    <property type="match status" value="4"/>
</dbReference>
<evidence type="ECO:0000256" key="14">
    <source>
        <dbReference type="SAM" id="MobiDB-lite"/>
    </source>
</evidence>
<feature type="domain" description="C2H2-type" evidence="16">
    <location>
        <begin position="615"/>
        <end position="646"/>
    </location>
</feature>
<evidence type="ECO:0000256" key="4">
    <source>
        <dbReference type="ARBA" id="ARBA00022771"/>
    </source>
</evidence>
<dbReference type="SMART" id="SM00355">
    <property type="entry name" value="ZnF_C2H2"/>
    <property type="match status" value="17"/>
</dbReference>
<dbReference type="GO" id="GO:0000978">
    <property type="term" value="F:RNA polymerase II cis-regulatory region sequence-specific DNA binding"/>
    <property type="evidence" value="ECO:0007669"/>
    <property type="project" value="TreeGrafter"/>
</dbReference>
<dbReference type="CDD" id="cd00086">
    <property type="entry name" value="homeodomain"/>
    <property type="match status" value="4"/>
</dbReference>
<evidence type="ECO:0000256" key="2">
    <source>
        <dbReference type="ARBA" id="ARBA00022723"/>
    </source>
</evidence>
<protein>
    <recommendedName>
        <fullName evidence="19">Zinc finger homeobox protein 4</fullName>
    </recommendedName>
</protein>
<evidence type="ECO:0000256" key="9">
    <source>
        <dbReference type="ARBA" id="ARBA00023163"/>
    </source>
</evidence>
<feature type="region of interest" description="Disordered" evidence="14">
    <location>
        <begin position="1864"/>
        <end position="1924"/>
    </location>
</feature>
<dbReference type="PROSITE" id="PS00028">
    <property type="entry name" value="ZINC_FINGER_C2H2_1"/>
    <property type="match status" value="13"/>
</dbReference>
<dbReference type="PANTHER" id="PTHR45891:SF3">
    <property type="entry name" value="ZINC FINGER PROTEIN 2"/>
    <property type="match status" value="1"/>
</dbReference>
<feature type="domain" description="C2H2-type" evidence="16">
    <location>
        <begin position="571"/>
        <end position="600"/>
    </location>
</feature>
<feature type="region of interest" description="Disordered" evidence="14">
    <location>
        <begin position="1636"/>
        <end position="1681"/>
    </location>
</feature>
<feature type="DNA-binding region" description="Homeobox" evidence="12">
    <location>
        <begin position="1415"/>
        <end position="1474"/>
    </location>
</feature>
<dbReference type="GO" id="GO:0005634">
    <property type="term" value="C:nucleus"/>
    <property type="evidence" value="ECO:0007669"/>
    <property type="project" value="UniProtKB-SubCell"/>
</dbReference>
<feature type="DNA-binding region" description="Homeobox" evidence="12">
    <location>
        <begin position="1147"/>
        <end position="1206"/>
    </location>
</feature>
<dbReference type="InterPro" id="IPR013087">
    <property type="entry name" value="Znf_C2H2_type"/>
</dbReference>
<dbReference type="Proteomes" id="UP001208570">
    <property type="component" value="Unassembled WGS sequence"/>
</dbReference>
<keyword evidence="9" id="KW-0804">Transcription</keyword>
<feature type="region of interest" description="Disordered" evidence="14">
    <location>
        <begin position="2146"/>
        <end position="2189"/>
    </location>
</feature>
<keyword evidence="6" id="KW-0805">Transcription regulation</keyword>
<feature type="DNA-binding region" description="Homeobox" evidence="12">
    <location>
        <begin position="1972"/>
        <end position="2031"/>
    </location>
</feature>
<dbReference type="SMART" id="SM00451">
    <property type="entry name" value="ZnF_U1"/>
    <property type="match status" value="4"/>
</dbReference>
<evidence type="ECO:0000256" key="11">
    <source>
        <dbReference type="PROSITE-ProRule" id="PRU00042"/>
    </source>
</evidence>
<feature type="domain" description="Homeobox" evidence="15">
    <location>
        <begin position="1970"/>
        <end position="2030"/>
    </location>
</feature>
<feature type="compositionally biased region" description="Basic and acidic residues" evidence="14">
    <location>
        <begin position="1245"/>
        <end position="1277"/>
    </location>
</feature>
<dbReference type="EMBL" id="JAODUP010000102">
    <property type="protein sequence ID" value="KAK2162190.1"/>
    <property type="molecule type" value="Genomic_DNA"/>
</dbReference>
<feature type="region of interest" description="Disordered" evidence="14">
    <location>
        <begin position="756"/>
        <end position="861"/>
    </location>
</feature>
<comment type="subcellular location">
    <subcellularLocation>
        <location evidence="1 12 13">Nucleus</location>
    </subcellularLocation>
</comment>
<evidence type="ECO:0000259" key="16">
    <source>
        <dbReference type="PROSITE" id="PS50157"/>
    </source>
</evidence>
<feature type="region of interest" description="Disordered" evidence="14">
    <location>
        <begin position="1227"/>
        <end position="1326"/>
    </location>
</feature>
<feature type="DNA-binding region" description="Homeobox" evidence="12">
    <location>
        <begin position="1679"/>
        <end position="1738"/>
    </location>
</feature>
<dbReference type="Pfam" id="PF00046">
    <property type="entry name" value="Homeodomain"/>
    <property type="match status" value="4"/>
</dbReference>
<organism evidence="17 18">
    <name type="scientific">Paralvinella palmiformis</name>
    <dbReference type="NCBI Taxonomy" id="53620"/>
    <lineage>
        <taxon>Eukaryota</taxon>
        <taxon>Metazoa</taxon>
        <taxon>Spiralia</taxon>
        <taxon>Lophotrochozoa</taxon>
        <taxon>Annelida</taxon>
        <taxon>Polychaeta</taxon>
        <taxon>Sedentaria</taxon>
        <taxon>Canalipalpata</taxon>
        <taxon>Terebellida</taxon>
        <taxon>Terebelliformia</taxon>
        <taxon>Alvinellidae</taxon>
        <taxon>Paralvinella</taxon>
    </lineage>
</organism>
<feature type="region of interest" description="Disordered" evidence="14">
    <location>
        <begin position="1538"/>
        <end position="1583"/>
    </location>
</feature>
<feature type="compositionally biased region" description="Polar residues" evidence="14">
    <location>
        <begin position="2146"/>
        <end position="2159"/>
    </location>
</feature>
<feature type="compositionally biased region" description="Low complexity" evidence="14">
    <location>
        <begin position="1384"/>
        <end position="1413"/>
    </location>
</feature>
<dbReference type="Gene3D" id="1.10.10.60">
    <property type="entry name" value="Homeodomain-like"/>
    <property type="match status" value="4"/>
</dbReference>
<feature type="compositionally biased region" description="Polar residues" evidence="14">
    <location>
        <begin position="1312"/>
        <end position="1326"/>
    </location>
</feature>
<evidence type="ECO:0000313" key="17">
    <source>
        <dbReference type="EMBL" id="KAK2162190.1"/>
    </source>
</evidence>
<feature type="domain" description="Homeobox" evidence="15">
    <location>
        <begin position="1413"/>
        <end position="1473"/>
    </location>
</feature>
<feature type="compositionally biased region" description="Low complexity" evidence="14">
    <location>
        <begin position="1234"/>
        <end position="1243"/>
    </location>
</feature>
<dbReference type="PROSITE" id="PS50071">
    <property type="entry name" value="HOMEOBOX_2"/>
    <property type="match status" value="4"/>
</dbReference>
<feature type="compositionally biased region" description="Basic and acidic residues" evidence="14">
    <location>
        <begin position="511"/>
        <end position="521"/>
    </location>
</feature>
<feature type="region of interest" description="Disordered" evidence="14">
    <location>
        <begin position="2097"/>
        <end position="2130"/>
    </location>
</feature>
<feature type="compositionally biased region" description="Low complexity" evidence="14">
    <location>
        <begin position="810"/>
        <end position="837"/>
    </location>
</feature>
<keyword evidence="7 12" id="KW-0238">DNA-binding</keyword>
<dbReference type="PROSITE" id="PS50157">
    <property type="entry name" value="ZINC_FINGER_C2H2_2"/>
    <property type="match status" value="9"/>
</dbReference>
<feature type="compositionally biased region" description="Low complexity" evidence="14">
    <location>
        <begin position="1564"/>
        <end position="1577"/>
    </location>
</feature>
<feature type="domain" description="C2H2-type" evidence="16">
    <location>
        <begin position="326"/>
        <end position="356"/>
    </location>
</feature>
<evidence type="ECO:0000256" key="5">
    <source>
        <dbReference type="ARBA" id="ARBA00022833"/>
    </source>
</evidence>
<dbReference type="FunFam" id="1.10.10.60:FF:000080">
    <property type="entry name" value="Zinc finger homeobox protein 2"/>
    <property type="match status" value="1"/>
</dbReference>
<dbReference type="GO" id="GO:0000981">
    <property type="term" value="F:DNA-binding transcription factor activity, RNA polymerase II-specific"/>
    <property type="evidence" value="ECO:0007669"/>
    <property type="project" value="InterPro"/>
</dbReference>
<feature type="region of interest" description="Disordered" evidence="14">
    <location>
        <begin position="1020"/>
        <end position="1057"/>
    </location>
</feature>
<feature type="domain" description="C2H2-type" evidence="16">
    <location>
        <begin position="976"/>
        <end position="1004"/>
    </location>
</feature>
<sequence>MNLGVTWALIYLQSSIVRPPYGSANLDGDQAADLPPASDPDYPDSHAESGHPDTEHGKEEKTSTVTVTTSTTTGSINLRTKSRLSASSPFGFRFVDVKGGSVNKISCPFCNFVTSSEMQIQLHVQTQHMGLRAPSMPQGGSTESAMIFRCPLCQEKCANQALLEKHLFQVHNVSPEGMHRLLSLVFNGDQPESRSPQKGYSMTPNKTKDISTITSQQTPKSDSQSQSEEAETNSQDPSPSKPSQAMVPCDGTTDPIELQSEMLESQALKLAEEATMEGVLLSDKDTDDHYRCQTCTKTFPNIDALYAHQNELGHLELKQTPRGPGYLCWKKGCNQYFKTAEALQMHFREIHARTPIVSTSERHIYKFRCTQCTLAFKALDKLQMHSYYHIIRAATKCIVCGRGLQSIVAMRKHVESTHMESMSPAEVEQYKASLASIAQLGLLGIPLVDPMMFGAMAAGQVPPLIQLGTPMPVTMFTPDHSSKDPEGVMDTDQPQEKSAERCLSESGKSATPEKHSMKQENLDSSMEGFKTEPNLPMDEDNISQVDDQFIEDYINSQAIAENSYSDPTRKFKCHRCKVAFTRQNYLSAHNKTLMHRKGDKSNCTLEKYMDPNRPYKCEVCRESFTQKNILLVHYNSVSHLHKLKQQQQQHHHQQQQLNQGTIADDVQPSEIRTATSDSCTNTHAERPPSAVTTTGGCHDELNSAYDETKPYKCHICKVAYSQSAAMDSHLRSGLHETRASRLQELAYAGQVDLSQPLIDQPDSSSQKVQQTSVEQQTKGIQHTTVHQLRSEAAMETSLPNPMMSAPILVPATSTSGSSPSASSPAISNPSPRPAISSGTSTPVKSVSPAEMAKVKTEVQTPQAQINSLTCTKCNAMFFSHEQLSQHQQLLCYSQQHLLRGMSRFKPQIQKSLLENIGFECVMQFNEYQQKVQNPVSAPNTERNPDDSKDHSPALSIKKDIEEVNAESVDLPEINKCQCTTCKKEFSSIWVLKAHQEEVHQQLIPIEYVEEFSIHFKDQYEKKHQTGNPSTNAETSTHPETAAESSTPSEPPMSQPHNFIDEKTLMGLQSADMAVAMQMMQMPMLMNGMLPMPMHMSMNIMPPLMPMMMPMGPTPEMFTGMPPLPLIDSNMMMVQQQQQAAALAAQQQKRARTRINDEQLKILRAYFDINNSPAEEQIMEMAEKSGLPPKVIKHWFRNTLFKERQRNKDSPYNFSVPPSTSLNLEEYEKTGKLPEQNSENEQSEGSVEKDYRQQHEGKDKDEKKCESNDTASQHKENSGQDVSQTKPKPNDIEGPKLNMQVQSSGKENGAQPLATSENKNKISLPTSTTVSMPTLSAASLPIPPMLPHPGMAGLAAPGMSFAEFSAALQGVPLGPAVTTSSGGNSAPSTPHHSTSSTPPRSLPSISPSHHSSGPGKRANRTRFTDYQIKVLQEYFDQNAYPKDDDLEHLSRLLNLSPRVIVVWFQNARQKARKNYENQPPLDMSDDGSKFTRTPGLNYQCKKCFTVFQRYYELIKHQRTHCYKDEKKLPFSFSQMMSQSSTSYGDSSNSDDSFKTSENEHSPRATSTPKSISTTPTPSVRNAPNKGIEYKCEKCNLVLPRLELWQEHQNIHNMNPSLFSPFSNNAFAMLQNVAQQEPLVARPSSTSNPETSPTSQHEGSSQNKHKYDDDDLYDRDGQPRDKRMRTTILPEQLDFLYQKYQVDCNPSRKQLENIAAEVGLKKRVVQVWFQNTRARERKGQFRAHQQIIHKRCPFCRALFRAKSALESHLATKHPEEMAKGDINIDAIPDEIPDGAPQSSQPQSPSMSQTVPGLDMAKLLNNPYNMPGPMMPLVPPVTTSASQDQVQSNMKKLYEDSLKHYLDELSHASHQPRSSASYSPDRQNKLDSFGADVKTENEDAPLDLSKPHGADKFGLSAEAVGQRKNVEDTKWDMHSEMSEKEDFIYTEDSNPPSPTSSTSSNQIYKKDSLNSSFPQKRFRTQMSSTQIRVMKKLFESYKTPTMAECELVGREIGLPKRVIQVWFQNARAKEKKAKLNYAKTFGGGSQMPDLDFQRPPDQCDLCNFRYSHKYTVQDHIFTKRHIDNVKQAVQNEVDTEHCVTNTPDGKCGKEVPDSCSGTPASWPSTSDPSSVTSHPHLAQLHAMGLQALSSQGSAANKDSPGSSKVKVKQEPKDADTKENKKSIPTTSAPAMNPFTGLPGLPVPPGGDLGPAAAAAAGLLPFLYPGLGGFYPGMPMMPGVMPGPESMMMYDPATFGTPLTLLQIPQQAIHEVQAKVQDPGCTLTRYTQDCRTSSSLKKELGPSEGSLVQSAYLDVGYICKKCHMVYPGKEACVHHQMAVCYPGKSANDAAILKLEQLQYKCSACEEKFSLISDYKAHCKTNSHGKAARQYLDSSTTSVHVHDSRPSSRSSAATPPCSRTTTTTTHSPDGACTDQSSSKSENANSDVKDI</sequence>
<feature type="region of interest" description="Disordered" evidence="14">
    <location>
        <begin position="1374"/>
        <end position="1420"/>
    </location>
</feature>
<reference evidence="17" key="1">
    <citation type="journal article" date="2023" name="Mol. Biol. Evol.">
        <title>Third-Generation Sequencing Reveals the Adaptive Role of the Epigenome in Three Deep-Sea Polychaetes.</title>
        <authorList>
            <person name="Perez M."/>
            <person name="Aroh O."/>
            <person name="Sun Y."/>
            <person name="Lan Y."/>
            <person name="Juniper S.K."/>
            <person name="Young C.R."/>
            <person name="Angers B."/>
            <person name="Qian P.Y."/>
        </authorList>
    </citation>
    <scope>NUCLEOTIDE SEQUENCE</scope>
    <source>
        <strain evidence="17">P08H-3</strain>
    </source>
</reference>
<feature type="compositionally biased region" description="Basic residues" evidence="14">
    <location>
        <begin position="642"/>
        <end position="653"/>
    </location>
</feature>
<evidence type="ECO:0000313" key="18">
    <source>
        <dbReference type="Proteomes" id="UP001208570"/>
    </source>
</evidence>
<keyword evidence="4 11" id="KW-0863">Zinc-finger</keyword>
<feature type="region of interest" description="Disordered" evidence="14">
    <location>
        <begin position="642"/>
        <end position="697"/>
    </location>
</feature>
<feature type="compositionally biased region" description="Polar residues" evidence="14">
    <location>
        <begin position="761"/>
        <end position="787"/>
    </location>
</feature>
<gene>
    <name evidence="17" type="ORF">LSH36_102g05040</name>
</gene>
<feature type="region of interest" description="Disordered" evidence="14">
    <location>
        <begin position="188"/>
        <end position="254"/>
    </location>
</feature>
<dbReference type="PROSITE" id="PS00027">
    <property type="entry name" value="HOMEOBOX_1"/>
    <property type="match status" value="2"/>
</dbReference>
<dbReference type="InterPro" id="IPR009057">
    <property type="entry name" value="Homeodomain-like_sf"/>
</dbReference>
<feature type="region of interest" description="Disordered" evidence="14">
    <location>
        <begin position="2385"/>
        <end position="2445"/>
    </location>
</feature>
<dbReference type="InterPro" id="IPR051968">
    <property type="entry name" value="ZnFinger_Homeobox_TR"/>
</dbReference>
<keyword evidence="3" id="KW-0677">Repeat</keyword>
<feature type="region of interest" description="Disordered" evidence="14">
    <location>
        <begin position="479"/>
        <end position="523"/>
    </location>
</feature>
<feature type="compositionally biased region" description="Polar residues" evidence="14">
    <location>
        <begin position="2112"/>
        <end position="2130"/>
    </location>
</feature>
<feature type="domain" description="Homeobox" evidence="15">
    <location>
        <begin position="1145"/>
        <end position="1205"/>
    </location>
</feature>
<feature type="compositionally biased region" description="Polar residues" evidence="14">
    <location>
        <begin position="1025"/>
        <end position="1047"/>
    </location>
</feature>
<feature type="compositionally biased region" description="Polar residues" evidence="14">
    <location>
        <begin position="1865"/>
        <end position="1878"/>
    </location>
</feature>
<evidence type="ECO:0000256" key="12">
    <source>
        <dbReference type="PROSITE-ProRule" id="PRU00108"/>
    </source>
</evidence>
<feature type="compositionally biased region" description="Low complexity" evidence="14">
    <location>
        <begin position="1641"/>
        <end position="1653"/>
    </location>
</feature>
<keyword evidence="8 12" id="KW-0371">Homeobox</keyword>
<dbReference type="Gene3D" id="3.30.160.60">
    <property type="entry name" value="Classic Zinc Finger"/>
    <property type="match status" value="5"/>
</dbReference>
<evidence type="ECO:0000256" key="6">
    <source>
        <dbReference type="ARBA" id="ARBA00023015"/>
    </source>
</evidence>
<proteinExistence type="predicted"/>
<feature type="compositionally biased region" description="Basic and acidic residues" evidence="14">
    <location>
        <begin position="494"/>
        <end position="503"/>
    </location>
</feature>
<evidence type="ECO:0000256" key="10">
    <source>
        <dbReference type="ARBA" id="ARBA00023242"/>
    </source>
</evidence>
<accession>A0AAD9N9U3</accession>
<keyword evidence="18" id="KW-1185">Reference proteome</keyword>
<feature type="compositionally biased region" description="Basic and acidic residues" evidence="14">
    <location>
        <begin position="43"/>
        <end position="62"/>
    </location>
</feature>
<feature type="domain" description="C2H2-type" evidence="16">
    <location>
        <begin position="367"/>
        <end position="389"/>
    </location>
</feature>
<feature type="compositionally biased region" description="Polar residues" evidence="14">
    <location>
        <begin position="2428"/>
        <end position="2445"/>
    </location>
</feature>
<dbReference type="InterPro" id="IPR003604">
    <property type="entry name" value="Matrin/U1-like-C_Znf_C2H2"/>
</dbReference>
<dbReference type="PANTHER" id="PTHR45891">
    <property type="entry name" value="ZINC FINGER HOMEOBOX PROTEIN"/>
    <property type="match status" value="1"/>
</dbReference>
<keyword evidence="2" id="KW-0479">Metal-binding</keyword>
<dbReference type="GO" id="GO:0008270">
    <property type="term" value="F:zinc ion binding"/>
    <property type="evidence" value="ECO:0007669"/>
    <property type="project" value="UniProtKB-KW"/>
</dbReference>
<feature type="compositionally biased region" description="Basic and acidic residues" evidence="14">
    <location>
        <begin position="942"/>
        <end position="953"/>
    </location>
</feature>
<evidence type="ECO:0000256" key="8">
    <source>
        <dbReference type="ARBA" id="ARBA00023155"/>
    </source>
</evidence>
<feature type="domain" description="C2H2-type" evidence="16">
    <location>
        <begin position="1497"/>
        <end position="1524"/>
    </location>
</feature>
<feature type="domain" description="Homeobox" evidence="15">
    <location>
        <begin position="1677"/>
        <end position="1737"/>
    </location>
</feature>
<feature type="compositionally biased region" description="Basic and acidic residues" evidence="14">
    <location>
        <begin position="1550"/>
        <end position="1561"/>
    </location>
</feature>
<name>A0AAD9N9U3_9ANNE</name>
<feature type="region of interest" description="Disordered" evidence="14">
    <location>
        <begin position="1784"/>
        <end position="1808"/>
    </location>
</feature>
<dbReference type="InterPro" id="IPR017970">
    <property type="entry name" value="Homeobox_CS"/>
</dbReference>
<feature type="compositionally biased region" description="Low complexity" evidence="14">
    <location>
        <begin position="1538"/>
        <end position="1549"/>
    </location>
</feature>
<feature type="compositionally biased region" description="Polar residues" evidence="14">
    <location>
        <begin position="670"/>
        <end position="682"/>
    </location>
</feature>
<feature type="region of interest" description="Disordered" evidence="14">
    <location>
        <begin position="933"/>
        <end position="953"/>
    </location>
</feature>
<evidence type="ECO:0000256" key="7">
    <source>
        <dbReference type="ARBA" id="ARBA00023125"/>
    </source>
</evidence>
<dbReference type="InterPro" id="IPR001356">
    <property type="entry name" value="HD"/>
</dbReference>
<evidence type="ECO:0000259" key="15">
    <source>
        <dbReference type="PROSITE" id="PS50071"/>
    </source>
</evidence>
<dbReference type="SUPFAM" id="SSF57667">
    <property type="entry name" value="beta-beta-alpha zinc fingers"/>
    <property type="match status" value="3"/>
</dbReference>
<feature type="region of interest" description="Disordered" evidence="14">
    <location>
        <begin position="23"/>
        <end position="74"/>
    </location>
</feature>
<feature type="compositionally biased region" description="Basic and acidic residues" evidence="14">
    <location>
        <begin position="2164"/>
        <end position="2178"/>
    </location>
</feature>
<feature type="domain" description="C2H2-type" evidence="16">
    <location>
        <begin position="290"/>
        <end position="319"/>
    </location>
</feature>
<dbReference type="SMART" id="SM00389">
    <property type="entry name" value="HOX"/>
    <property type="match status" value="4"/>
</dbReference>
<feature type="compositionally biased region" description="Low complexity" evidence="14">
    <location>
        <begin position="1794"/>
        <end position="1806"/>
    </location>
</feature>
<keyword evidence="5" id="KW-0862">Zinc</keyword>
<keyword evidence="10 12" id="KW-0539">Nucleus</keyword>
<dbReference type="InterPro" id="IPR036236">
    <property type="entry name" value="Znf_C2H2_sf"/>
</dbReference>
<dbReference type="Pfam" id="PF00096">
    <property type="entry name" value="zf-C2H2"/>
    <property type="match status" value="1"/>
</dbReference>